<keyword evidence="3" id="KW-0675">Receptor</keyword>
<dbReference type="AlphaFoldDB" id="A0A2T0WVI8"/>
<dbReference type="InterPro" id="IPR015943">
    <property type="entry name" value="WD40/YVTN_repeat-like_dom_sf"/>
</dbReference>
<proteinExistence type="predicted"/>
<evidence type="ECO:0000259" key="2">
    <source>
        <dbReference type="Pfam" id="PF15902"/>
    </source>
</evidence>
<feature type="domain" description="Sortilin N-terminal" evidence="2">
    <location>
        <begin position="171"/>
        <end position="304"/>
    </location>
</feature>
<dbReference type="Pfam" id="PF15902">
    <property type="entry name" value="Sortilin-Vps10"/>
    <property type="match status" value="1"/>
</dbReference>
<evidence type="ECO:0000256" key="1">
    <source>
        <dbReference type="ARBA" id="ARBA00022737"/>
    </source>
</evidence>
<dbReference type="SUPFAM" id="SSF110296">
    <property type="entry name" value="Oligoxyloglucan reducing end-specific cellobiohydrolase"/>
    <property type="match status" value="2"/>
</dbReference>
<comment type="caution">
    <text evidence="3">The sequence shown here is derived from an EMBL/GenBank/DDBJ whole genome shotgun (WGS) entry which is preliminary data.</text>
</comment>
<dbReference type="GO" id="GO:0010411">
    <property type="term" value="P:xyloglucan metabolic process"/>
    <property type="evidence" value="ECO:0007669"/>
    <property type="project" value="TreeGrafter"/>
</dbReference>
<evidence type="ECO:0000313" key="4">
    <source>
        <dbReference type="Proteomes" id="UP000238157"/>
    </source>
</evidence>
<dbReference type="EMBL" id="PVTR01000001">
    <property type="protein sequence ID" value="PRY90687.1"/>
    <property type="molecule type" value="Genomic_DNA"/>
</dbReference>
<dbReference type="Proteomes" id="UP000238157">
    <property type="component" value="Unassembled WGS sequence"/>
</dbReference>
<keyword evidence="1" id="KW-0677">Repeat</keyword>
<sequence length="737" mass="81917">MSFSQSIGNLFLTISISLQMVFCQSPHNNSVNWVQSATGGGGYITGLVQHPVKTDTWFARCDVAGIFVSYDRGKSWVAKNGGLEDWFSHSVRSIAIDPFDADIMMRASGDLRNGSLFGSIHKSSDGGETWNKVNDEMGFFGNGPSRMFGELIVFDPKTEGNVLAAGDSGGIYISQDKGESWKYVFGEQESFAAISISPYLPGNYFAASKNGKLFKSQDSGQNWQLLFENPDWHFTELTFHSQDYKVLIGSFIQTNVSTANDRTSVFGGVAKSVDGGLTFKELKNGLPSGFQYNTIELDESSPNRMFTVPDARPGHSLSNLPIYFTEDGGESWRLKGAYSWEDFSNYPSYIRSLDHIGWAVSKIRLDVSDKGRLLFSNWYGVSVSEDSGVSWDGNHFIGLETSCLENIEVSGGKVYSTLADHNPMVSNDHGATFNSFISGGMPSSTAISFGESESIVYGLRNKQKAGLFEYVDSRPNLIQEFLPKSYVQAIENNPWEKGKFFVLVEGDLNQSAGLYRWDSFKRQIERLNYPLQNEVDFIPVNGDFIEDELLNIVKGQRKNVVGADKLLALDQKREGTIYLGEWTEGIFVSHDNGSSWESRNFGLPIKSDTASVLTVLKAHPQREGTVYAGFIKEGLWRSIDFGVSWEKIYPLDQGVFNVTALDLKEVNDSEVLIIGGEDLFWSRMNPSVLISLDEGRNWKNCYDKSKGALRIKGLALDESLNRAYVATSGNGAFHFDY</sequence>
<evidence type="ECO:0000313" key="3">
    <source>
        <dbReference type="EMBL" id="PRY90687.1"/>
    </source>
</evidence>
<dbReference type="PANTHER" id="PTHR43739">
    <property type="entry name" value="XYLOGLUCANASE (EUROFUNG)"/>
    <property type="match status" value="1"/>
</dbReference>
<gene>
    <name evidence="3" type="ORF">CLW00_101352</name>
</gene>
<protein>
    <submittedName>
        <fullName evidence="3">Sortilin (Neurotensin receptor 3)</fullName>
    </submittedName>
</protein>
<organism evidence="3 4">
    <name type="scientific">Mongoliibacter ruber</name>
    <dbReference type="NCBI Taxonomy" id="1750599"/>
    <lineage>
        <taxon>Bacteria</taxon>
        <taxon>Pseudomonadati</taxon>
        <taxon>Bacteroidota</taxon>
        <taxon>Cytophagia</taxon>
        <taxon>Cytophagales</taxon>
        <taxon>Cyclobacteriaceae</taxon>
        <taxon>Mongoliibacter</taxon>
    </lineage>
</organism>
<keyword evidence="4" id="KW-1185">Reference proteome</keyword>
<dbReference type="PANTHER" id="PTHR43739:SF5">
    <property type="entry name" value="EXO-ALPHA-SIALIDASE"/>
    <property type="match status" value="1"/>
</dbReference>
<name>A0A2T0WVI8_9BACT</name>
<dbReference type="RefSeq" id="WP_106131912.1">
    <property type="nucleotide sequence ID" value="NZ_PVTR01000001.1"/>
</dbReference>
<accession>A0A2T0WVI8</accession>
<dbReference type="InterPro" id="IPR052025">
    <property type="entry name" value="Xyloglucanase_GH74"/>
</dbReference>
<dbReference type="Gene3D" id="2.130.10.10">
    <property type="entry name" value="YVTN repeat-like/Quinoprotein amine dehydrogenase"/>
    <property type="match status" value="3"/>
</dbReference>
<dbReference type="OrthoDB" id="9757809at2"/>
<reference evidence="3 4" key="1">
    <citation type="submission" date="2018-03" db="EMBL/GenBank/DDBJ databases">
        <title>Genomic Encyclopedia of Archaeal and Bacterial Type Strains, Phase II (KMG-II): from individual species to whole genera.</title>
        <authorList>
            <person name="Goeker M."/>
        </authorList>
    </citation>
    <scope>NUCLEOTIDE SEQUENCE [LARGE SCALE GENOMIC DNA]</scope>
    <source>
        <strain evidence="3 4">DSM 27929</strain>
    </source>
</reference>
<dbReference type="CDD" id="cd15482">
    <property type="entry name" value="Sialidase_non-viral"/>
    <property type="match status" value="2"/>
</dbReference>
<dbReference type="InterPro" id="IPR031778">
    <property type="entry name" value="Sortilin_N"/>
</dbReference>